<reference evidence="5 6" key="1">
    <citation type="journal article" date="2011" name="PLoS Genet.">
        <title>Genome sequencing and comparative transcriptomics of the model entomopathogenic fungi Metarhizium anisopliae and M. acridum.</title>
        <authorList>
            <person name="Gao Q."/>
            <person name="Jin K."/>
            <person name="Ying S.H."/>
            <person name="Zhang Y."/>
            <person name="Xiao G."/>
            <person name="Shang Y."/>
            <person name="Duan Z."/>
            <person name="Hu X."/>
            <person name="Xie X.Q."/>
            <person name="Zhou G."/>
            <person name="Peng G."/>
            <person name="Luo Z."/>
            <person name="Huang W."/>
            <person name="Wang B."/>
            <person name="Fang W."/>
            <person name="Wang S."/>
            <person name="Zhong Y."/>
            <person name="Ma L.J."/>
            <person name="St Leger R.J."/>
            <person name="Zhao G.P."/>
            <person name="Pei Y."/>
            <person name="Feng M.G."/>
            <person name="Xia Y."/>
            <person name="Wang C."/>
        </authorList>
    </citation>
    <scope>NUCLEOTIDE SEQUENCE [LARGE SCALE GENOMIC DNA]</scope>
    <source>
        <strain evidence="5 6">CQMa 102</strain>
    </source>
</reference>
<keyword evidence="3" id="KW-1133">Transmembrane helix</keyword>
<dbReference type="HOGENOM" id="CLU_003431_1_0_1"/>
<dbReference type="PANTHER" id="PTHR42345">
    <property type="entry name" value="TPR_REGION DOMAIN-CONTAINING PROTEIN"/>
    <property type="match status" value="1"/>
</dbReference>
<dbReference type="GeneID" id="19245162"/>
<evidence type="ECO:0000256" key="4">
    <source>
        <dbReference type="ARBA" id="ARBA00023136"/>
    </source>
</evidence>
<protein>
    <recommendedName>
        <fullName evidence="7">Helicase-like protein</fullName>
    </recommendedName>
</protein>
<accession>E9DTL3</accession>
<evidence type="ECO:0000313" key="6">
    <source>
        <dbReference type="Proteomes" id="UP000002499"/>
    </source>
</evidence>
<dbReference type="PANTHER" id="PTHR42345:SF2">
    <property type="entry name" value="HELICASE-LIKE PROTEIN"/>
    <property type="match status" value="1"/>
</dbReference>
<organism evidence="6">
    <name type="scientific">Metarhizium acridum (strain CQMa 102)</name>
    <dbReference type="NCBI Taxonomy" id="655827"/>
    <lineage>
        <taxon>Eukaryota</taxon>
        <taxon>Fungi</taxon>
        <taxon>Dikarya</taxon>
        <taxon>Ascomycota</taxon>
        <taxon>Pezizomycotina</taxon>
        <taxon>Sordariomycetes</taxon>
        <taxon>Hypocreomycetidae</taxon>
        <taxon>Hypocreales</taxon>
        <taxon>Clavicipitaceae</taxon>
        <taxon>Metarhizium</taxon>
    </lineage>
</organism>
<dbReference type="Proteomes" id="UP000002499">
    <property type="component" value="Unassembled WGS sequence"/>
</dbReference>
<keyword evidence="2" id="KW-0812">Transmembrane</keyword>
<keyword evidence="4" id="KW-0472">Membrane</keyword>
<keyword evidence="6" id="KW-1185">Reference proteome</keyword>
<dbReference type="OMA" id="VFEVPNM"/>
<proteinExistence type="predicted"/>
<dbReference type="Pfam" id="PF03669">
    <property type="entry name" value="ASTER"/>
    <property type="match status" value="1"/>
</dbReference>
<dbReference type="GO" id="GO:0005789">
    <property type="term" value="C:endoplasmic reticulum membrane"/>
    <property type="evidence" value="ECO:0007669"/>
    <property type="project" value="InterPro"/>
</dbReference>
<evidence type="ECO:0008006" key="7">
    <source>
        <dbReference type="Google" id="ProtNLM"/>
    </source>
</evidence>
<dbReference type="GO" id="GO:0044183">
    <property type="term" value="F:protein folding chaperone"/>
    <property type="evidence" value="ECO:0007669"/>
    <property type="project" value="InterPro"/>
</dbReference>
<dbReference type="OrthoDB" id="5420387at2759"/>
<dbReference type="eggNOG" id="ENOG502RJYG">
    <property type="taxonomic scope" value="Eukaryota"/>
</dbReference>
<evidence type="ECO:0000256" key="2">
    <source>
        <dbReference type="ARBA" id="ARBA00022692"/>
    </source>
</evidence>
<dbReference type="InParanoid" id="E9DTL3"/>
<sequence>MSTTLTEEDIEKLFSGAPQFFARNESHFYGAPHPSIAFLFDEELEIRDLTDHVQIEDKAWGAMTAWPHLTRDAEYDAVAKRQAQENHKAHFHVKCRERPNMMSMQGLEKGTMGYQAALELPAGDSLEEEQFGFESLGTKAKVIVEARAHMLSHSGMLRRIPEPEVLDRLRRNSDIYRHNDLKSRTCAETYKDLFHNFMRPTSAVTDQADHYGLNNQIRALLKCLGVANVWIDFSRVEWRIRLGQVLWGENDGDELDDDTAIHDTDDAKERAEEKYWLFMQILLATELLIRLDAVTEGIEYGVAGIRPIDVVHFERAASQTVKWSLLLARSWLDNIEIVKEGDPLPVRPPAPRRGSSWLGALASRVTNRYHKKIASLPYHYTIKGRNGERQVEGLTHFARNLMWPGIDRYETKISENAQNAIEETPGRRTSSLSILSTHSSNFGAWDITCNHGKHKGRAQAQRRRLAAALHESGWLTKSYVFGLIIPGDSLCHYLMATLLENDTEAMAKLGPFANLSGGFVYSGKSFWSTSCIVGRVLAAGKGAAECMGWVSTDVLPEGVEDGWLTIEVEDVADDIAQLGKKARLWGKKKIERESSILGNGKENSVQAADFIIPHENKYTTPPPTVYVELLSLVLTSSPEPVAATPLSEMVPTPTVEHCTKCPELISYPAGCKFFVSIGGSKEEEYQYPLTYDVNFVTAHPCAPSQRVRVVRSPVSSPTMKQMEGLGDKMANSSRASFRTGKALVSSYDQCATFYEFTVIHISELIKKPRTTLSEFLLDPHFGKAGSNRVLVIDCITGFAEQPKSPALAEIMKPSSSPIVDRKGSFSAAARMHLESQKRQFGSDMEIMVRAIFVDGFATSWNNSVPQTAGESFNTHSSPTHHLIAQRAIMVSSKDMRRPDLIVPYQAPAASSDKADFSSTISSTLPMAAMFTRNRYIGWAAVVFTIQNWLGESEEATKNSSTPGIFSVLMSVMALGVTYMPLFLPPSRNAAGGSSTEAPAPIPAS</sequence>
<comment type="subcellular location">
    <subcellularLocation>
        <location evidence="1">Membrane</location>
    </subcellularLocation>
</comment>
<dbReference type="GO" id="GO:0045048">
    <property type="term" value="P:protein insertion into ER membrane"/>
    <property type="evidence" value="ECO:0007669"/>
    <property type="project" value="InterPro"/>
</dbReference>
<dbReference type="AlphaFoldDB" id="E9DTL3"/>
<evidence type="ECO:0000313" key="5">
    <source>
        <dbReference type="EMBL" id="EFY93068.1"/>
    </source>
</evidence>
<dbReference type="InterPro" id="IPR005351">
    <property type="entry name" value="ASTER"/>
</dbReference>
<dbReference type="EMBL" id="GL698472">
    <property type="protein sequence ID" value="EFY93068.1"/>
    <property type="molecule type" value="Genomic_DNA"/>
</dbReference>
<evidence type="ECO:0000256" key="3">
    <source>
        <dbReference type="ARBA" id="ARBA00022989"/>
    </source>
</evidence>
<dbReference type="STRING" id="655827.E9DTL3"/>
<gene>
    <name evidence="5" type="ORF">MAC_00851</name>
</gene>
<evidence type="ECO:0000256" key="1">
    <source>
        <dbReference type="ARBA" id="ARBA00004370"/>
    </source>
</evidence>
<name>E9DTL3_METAQ</name>
<dbReference type="KEGG" id="maw:19245162"/>